<dbReference type="RefSeq" id="WP_242398201.1">
    <property type="nucleotide sequence ID" value="NZ_CAKOCS010000018.1"/>
</dbReference>
<dbReference type="Proteomes" id="UP000747074">
    <property type="component" value="Unassembled WGS sequence"/>
</dbReference>
<comment type="caution">
    <text evidence="3">The sequence shown here is derived from an EMBL/GenBank/DDBJ whole genome shotgun (WGS) entry which is preliminary data.</text>
</comment>
<feature type="signal peptide" evidence="1">
    <location>
        <begin position="1"/>
        <end position="23"/>
    </location>
</feature>
<accession>A0A921LFG4</accession>
<dbReference type="InterPro" id="IPR043744">
    <property type="entry name" value="DUF5689"/>
</dbReference>
<feature type="domain" description="DUF5689" evidence="2">
    <location>
        <begin position="42"/>
        <end position="279"/>
    </location>
</feature>
<dbReference type="AlphaFoldDB" id="A0A921LFG4"/>
<feature type="chain" id="PRO_5037412809" evidence="1">
    <location>
        <begin position="24"/>
        <end position="283"/>
    </location>
</feature>
<dbReference type="EMBL" id="DYVL01000046">
    <property type="protein sequence ID" value="HJG10883.1"/>
    <property type="molecule type" value="Genomic_DNA"/>
</dbReference>
<dbReference type="Pfam" id="PF18942">
    <property type="entry name" value="DUF5689"/>
    <property type="match status" value="1"/>
</dbReference>
<dbReference type="PROSITE" id="PS51257">
    <property type="entry name" value="PROKAR_LIPOPROTEIN"/>
    <property type="match status" value="1"/>
</dbReference>
<evidence type="ECO:0000313" key="4">
    <source>
        <dbReference type="Proteomes" id="UP000747074"/>
    </source>
</evidence>
<evidence type="ECO:0000259" key="2">
    <source>
        <dbReference type="Pfam" id="PF18942"/>
    </source>
</evidence>
<keyword evidence="1" id="KW-0732">Signal</keyword>
<protein>
    <submittedName>
        <fullName evidence="3">DUF5689 domain-containing protein</fullName>
    </submittedName>
</protein>
<reference evidence="3" key="1">
    <citation type="journal article" date="2021" name="PeerJ">
        <title>Extensive microbial diversity within the chicken gut microbiome revealed by metagenomics and culture.</title>
        <authorList>
            <person name="Gilroy R."/>
            <person name="Ravi A."/>
            <person name="Getino M."/>
            <person name="Pursley I."/>
            <person name="Horton D.L."/>
            <person name="Alikhan N.F."/>
            <person name="Baker D."/>
            <person name="Gharbi K."/>
            <person name="Hall N."/>
            <person name="Watson M."/>
            <person name="Adriaenssens E.M."/>
            <person name="Foster-Nyarko E."/>
            <person name="Jarju S."/>
            <person name="Secka A."/>
            <person name="Antonio M."/>
            <person name="Oren A."/>
            <person name="Chaudhuri R.R."/>
            <person name="La Ragione R."/>
            <person name="Hildebrand F."/>
            <person name="Pallen M.J."/>
        </authorList>
    </citation>
    <scope>NUCLEOTIDE SEQUENCE</scope>
    <source>
        <strain evidence="3">CHK154-13316</strain>
    </source>
</reference>
<proteinExistence type="predicted"/>
<sequence length="283" mass="30864">MKKILSIGCAGMLLCILSFTSCVDEHDTPVNIFGNNSIKAERTTTIAKLKEKYDAFIDADKNTYTAVEGETRIEGVIIGDDESGNFYKQLVVADETGAIMVDINTSGLYAYCPVGQKVIIDCTGLKIGNYGKLGAIGSAFNGKIGNMSEATWRQHVRLLGKPQLFYEQLKPLEITSATDLSAINLKEAPILVTFKNVTLPDADGTKAYAPEEDVANVKLTFVERSIQYADGTKCAAALHTSIYSNLSAEVMPQGTLNITGVMTRYNNAWQLVIRTLDDVKRNN</sequence>
<reference evidence="3" key="2">
    <citation type="submission" date="2021-09" db="EMBL/GenBank/DDBJ databases">
        <authorList>
            <person name="Gilroy R."/>
        </authorList>
    </citation>
    <scope>NUCLEOTIDE SEQUENCE</scope>
    <source>
        <strain evidence="3">CHK154-13316</strain>
    </source>
</reference>
<gene>
    <name evidence="3" type="ORF">K8V07_03015</name>
</gene>
<organism evidence="3 4">
    <name type="scientific">Bacteroides xylanisolvens</name>
    <dbReference type="NCBI Taxonomy" id="371601"/>
    <lineage>
        <taxon>Bacteria</taxon>
        <taxon>Pseudomonadati</taxon>
        <taxon>Bacteroidota</taxon>
        <taxon>Bacteroidia</taxon>
        <taxon>Bacteroidales</taxon>
        <taxon>Bacteroidaceae</taxon>
        <taxon>Bacteroides</taxon>
    </lineage>
</organism>
<evidence type="ECO:0000256" key="1">
    <source>
        <dbReference type="SAM" id="SignalP"/>
    </source>
</evidence>
<evidence type="ECO:0000313" key="3">
    <source>
        <dbReference type="EMBL" id="HJG10883.1"/>
    </source>
</evidence>
<name>A0A921LFG4_9BACE</name>